<accession>A0ABS1X0Q7</accession>
<dbReference type="SUPFAM" id="SSF56925">
    <property type="entry name" value="OMPA-like"/>
    <property type="match status" value="1"/>
</dbReference>
<protein>
    <submittedName>
        <fullName evidence="4">Porin family protein</fullName>
    </submittedName>
</protein>
<dbReference type="Gene3D" id="2.40.160.20">
    <property type="match status" value="1"/>
</dbReference>
<evidence type="ECO:0000256" key="2">
    <source>
        <dbReference type="SAM" id="SignalP"/>
    </source>
</evidence>
<evidence type="ECO:0000256" key="1">
    <source>
        <dbReference type="ARBA" id="ARBA00022729"/>
    </source>
</evidence>
<feature type="domain" description="Outer membrane protein beta-barrel" evidence="3">
    <location>
        <begin position="13"/>
        <end position="205"/>
    </location>
</feature>
<dbReference type="NCBIfam" id="TIGR04565">
    <property type="entry name" value="OMP_myx_plus"/>
    <property type="match status" value="1"/>
</dbReference>
<dbReference type="InterPro" id="IPR027385">
    <property type="entry name" value="Beta-barrel_OMP"/>
</dbReference>
<reference evidence="4 5" key="1">
    <citation type="journal article" date="2021" name="Int. J. Syst. Evol. Microbiol.">
        <title>Steroidobacter gossypii sp. nov., isolated from soil of cotton cropping field.</title>
        <authorList>
            <person name="Huang R."/>
            <person name="Yang S."/>
            <person name="Zhen C."/>
            <person name="Liu W."/>
        </authorList>
    </citation>
    <scope>NUCLEOTIDE SEQUENCE [LARGE SCALE GENOMIC DNA]</scope>
    <source>
        <strain evidence="4 5">S1-65</strain>
    </source>
</reference>
<dbReference type="Proteomes" id="UP000661077">
    <property type="component" value="Unassembled WGS sequence"/>
</dbReference>
<dbReference type="InterPro" id="IPR011250">
    <property type="entry name" value="OMP/PagP_B-barrel"/>
</dbReference>
<name>A0ABS1X0Q7_9GAMM</name>
<dbReference type="Pfam" id="PF13505">
    <property type="entry name" value="OMP_b-brl"/>
    <property type="match status" value="1"/>
</dbReference>
<dbReference type="InterPro" id="IPR030820">
    <property type="entry name" value="OMP_myx_plus_Proteobacteria"/>
</dbReference>
<evidence type="ECO:0000313" key="5">
    <source>
        <dbReference type="Proteomes" id="UP000661077"/>
    </source>
</evidence>
<sequence length="205" mass="22097">MLTKKSLIGLTALGALALNAVPAMAQVTAGSQEVHAYVGETFGDDLTDRRISGRTPELDDDVTYGLRYGYNFTDAWGLELSLGQTNSAVTGLPGRDIDLDLTTFDVDAVYHFNPSGRFVPYVVAGLGYASADLDRPIIGAVNGGSVRIGDDNGFTANAGVGAKYFVTDKVSLRLDARYRYLDKVVDRFDDSLNTFETTFGVGFHF</sequence>
<evidence type="ECO:0000259" key="3">
    <source>
        <dbReference type="Pfam" id="PF13505"/>
    </source>
</evidence>
<dbReference type="RefSeq" id="WP_203168904.1">
    <property type="nucleotide sequence ID" value="NZ_JAEVLS010000004.1"/>
</dbReference>
<evidence type="ECO:0000313" key="4">
    <source>
        <dbReference type="EMBL" id="MBM0106789.1"/>
    </source>
</evidence>
<dbReference type="EMBL" id="JAEVLS010000004">
    <property type="protein sequence ID" value="MBM0106789.1"/>
    <property type="molecule type" value="Genomic_DNA"/>
</dbReference>
<keyword evidence="1 2" id="KW-0732">Signal</keyword>
<comment type="caution">
    <text evidence="4">The sequence shown here is derived from an EMBL/GenBank/DDBJ whole genome shotgun (WGS) entry which is preliminary data.</text>
</comment>
<feature type="signal peptide" evidence="2">
    <location>
        <begin position="1"/>
        <end position="25"/>
    </location>
</feature>
<gene>
    <name evidence="4" type="ORF">JM946_18810</name>
</gene>
<feature type="chain" id="PRO_5045952362" evidence="2">
    <location>
        <begin position="26"/>
        <end position="205"/>
    </location>
</feature>
<organism evidence="4 5">
    <name type="scientific">Steroidobacter gossypii</name>
    <dbReference type="NCBI Taxonomy" id="2805490"/>
    <lineage>
        <taxon>Bacteria</taxon>
        <taxon>Pseudomonadati</taxon>
        <taxon>Pseudomonadota</taxon>
        <taxon>Gammaproteobacteria</taxon>
        <taxon>Steroidobacterales</taxon>
        <taxon>Steroidobacteraceae</taxon>
        <taxon>Steroidobacter</taxon>
    </lineage>
</organism>
<keyword evidence="5" id="KW-1185">Reference proteome</keyword>
<proteinExistence type="predicted"/>